<reference evidence="2 3" key="1">
    <citation type="submission" date="2016-10" db="EMBL/GenBank/DDBJ databases">
        <authorList>
            <person name="de Groot N.N."/>
        </authorList>
    </citation>
    <scope>NUCLEOTIDE SEQUENCE [LARGE SCALE GENOMIC DNA]</scope>
    <source>
        <strain evidence="2 3">DSM 16981</strain>
    </source>
</reference>
<evidence type="ECO:0000256" key="1">
    <source>
        <dbReference type="SAM" id="Phobius"/>
    </source>
</evidence>
<dbReference type="Proteomes" id="UP000199309">
    <property type="component" value="Unassembled WGS sequence"/>
</dbReference>
<name>A0A1G9Y595_9FIRM</name>
<sequence length="48" mass="5619">MQSTIYRKILLFMLTVGISSIAYYLSLSEKNIWIYSGKTVINRDEAWT</sequence>
<proteinExistence type="predicted"/>
<keyword evidence="1" id="KW-1133">Transmembrane helix</keyword>
<feature type="transmembrane region" description="Helical" evidence="1">
    <location>
        <begin position="9"/>
        <end position="26"/>
    </location>
</feature>
<accession>A0A1G9Y595</accession>
<keyword evidence="1" id="KW-0812">Transmembrane</keyword>
<dbReference type="EMBL" id="FNHQ01000021">
    <property type="protein sequence ID" value="SDN04249.1"/>
    <property type="molecule type" value="Genomic_DNA"/>
</dbReference>
<gene>
    <name evidence="2" type="ORF">SAMN05660299_01992</name>
</gene>
<dbReference type="STRING" id="349095.SAMN05660299_01992"/>
<evidence type="ECO:0000313" key="2">
    <source>
        <dbReference type="EMBL" id="SDN04249.1"/>
    </source>
</evidence>
<keyword evidence="1" id="KW-0472">Membrane</keyword>
<evidence type="ECO:0000313" key="3">
    <source>
        <dbReference type="Proteomes" id="UP000199309"/>
    </source>
</evidence>
<dbReference type="AlphaFoldDB" id="A0A1G9Y595"/>
<protein>
    <submittedName>
        <fullName evidence="2">Uncharacterized protein</fullName>
    </submittedName>
</protein>
<organism evidence="2 3">
    <name type="scientific">Megasphaera paucivorans</name>
    <dbReference type="NCBI Taxonomy" id="349095"/>
    <lineage>
        <taxon>Bacteria</taxon>
        <taxon>Bacillati</taxon>
        <taxon>Bacillota</taxon>
        <taxon>Negativicutes</taxon>
        <taxon>Veillonellales</taxon>
        <taxon>Veillonellaceae</taxon>
        <taxon>Megasphaera</taxon>
    </lineage>
</organism>
<keyword evidence="3" id="KW-1185">Reference proteome</keyword>